<gene>
    <name evidence="2" type="ORF">Glove_344g45</name>
</gene>
<feature type="region of interest" description="Disordered" evidence="1">
    <location>
        <begin position="1"/>
        <end position="35"/>
    </location>
</feature>
<dbReference type="EMBL" id="PQFF01000314">
    <property type="protein sequence ID" value="RHZ62081.1"/>
    <property type="molecule type" value="Genomic_DNA"/>
</dbReference>
<dbReference type="Proteomes" id="UP000266861">
    <property type="component" value="Unassembled WGS sequence"/>
</dbReference>
<protein>
    <submittedName>
        <fullName evidence="2">Uncharacterized protein</fullName>
    </submittedName>
</protein>
<organism evidence="2 3">
    <name type="scientific">Diversispora epigaea</name>
    <dbReference type="NCBI Taxonomy" id="1348612"/>
    <lineage>
        <taxon>Eukaryota</taxon>
        <taxon>Fungi</taxon>
        <taxon>Fungi incertae sedis</taxon>
        <taxon>Mucoromycota</taxon>
        <taxon>Glomeromycotina</taxon>
        <taxon>Glomeromycetes</taxon>
        <taxon>Diversisporales</taxon>
        <taxon>Diversisporaceae</taxon>
        <taxon>Diversispora</taxon>
    </lineage>
</organism>
<proteinExistence type="predicted"/>
<feature type="compositionally biased region" description="Polar residues" evidence="1">
    <location>
        <begin position="11"/>
        <end position="31"/>
    </location>
</feature>
<name>A0A397HG00_9GLOM</name>
<sequence>MRTLEVKKAQGHNNGTVSNKTSRNNEVNGMPSTRDADFPRIILSAGAAIGNDRITTSSTNVNNIDETSGNTKKTKRIYLIPEILARVGVTNFINVLKSLYPRESIN</sequence>
<reference evidence="2 3" key="1">
    <citation type="submission" date="2018-08" db="EMBL/GenBank/DDBJ databases">
        <title>Genome and evolution of the arbuscular mycorrhizal fungus Diversispora epigaea (formerly Glomus versiforme) and its bacterial endosymbionts.</title>
        <authorList>
            <person name="Sun X."/>
            <person name="Fei Z."/>
            <person name="Harrison M."/>
        </authorList>
    </citation>
    <scope>NUCLEOTIDE SEQUENCE [LARGE SCALE GENOMIC DNA]</scope>
    <source>
        <strain evidence="2 3">IT104</strain>
    </source>
</reference>
<keyword evidence="3" id="KW-1185">Reference proteome</keyword>
<evidence type="ECO:0000313" key="3">
    <source>
        <dbReference type="Proteomes" id="UP000266861"/>
    </source>
</evidence>
<accession>A0A397HG00</accession>
<dbReference type="AlphaFoldDB" id="A0A397HG00"/>
<evidence type="ECO:0000313" key="2">
    <source>
        <dbReference type="EMBL" id="RHZ62081.1"/>
    </source>
</evidence>
<evidence type="ECO:0000256" key="1">
    <source>
        <dbReference type="SAM" id="MobiDB-lite"/>
    </source>
</evidence>
<comment type="caution">
    <text evidence="2">The sequence shown here is derived from an EMBL/GenBank/DDBJ whole genome shotgun (WGS) entry which is preliminary data.</text>
</comment>